<dbReference type="InterPro" id="IPR011012">
    <property type="entry name" value="Longin-like_dom_sf"/>
</dbReference>
<dbReference type="InterPro" id="IPR044565">
    <property type="entry name" value="Sec22"/>
</dbReference>
<evidence type="ECO:0000256" key="2">
    <source>
        <dbReference type="ARBA" id="ARBA00004394"/>
    </source>
</evidence>
<dbReference type="GeneID" id="25727035"/>
<dbReference type="Pfam" id="PF13774">
    <property type="entry name" value="Longin"/>
    <property type="match status" value="1"/>
</dbReference>
<evidence type="ECO:0000313" key="9">
    <source>
        <dbReference type="Proteomes" id="UP000054498"/>
    </source>
</evidence>
<keyword evidence="9" id="KW-1185">Reference proteome</keyword>
<feature type="domain" description="Longin" evidence="7">
    <location>
        <begin position="6"/>
        <end position="118"/>
    </location>
</feature>
<evidence type="ECO:0000256" key="5">
    <source>
        <dbReference type="ARBA" id="ARBA00023054"/>
    </source>
</evidence>
<dbReference type="KEGG" id="mng:MNEG_0917"/>
<evidence type="ECO:0000256" key="4">
    <source>
        <dbReference type="ARBA" id="ARBA00022927"/>
    </source>
</evidence>
<dbReference type="GO" id="GO:0006890">
    <property type="term" value="P:retrograde vesicle-mediated transport, Golgi to endoplasmic reticulum"/>
    <property type="evidence" value="ECO:0007669"/>
    <property type="project" value="InterPro"/>
</dbReference>
<reference evidence="8 9" key="1">
    <citation type="journal article" date="2013" name="BMC Genomics">
        <title>Reconstruction of the lipid metabolism for the microalga Monoraphidium neglectum from its genome sequence reveals characteristics suitable for biofuel production.</title>
        <authorList>
            <person name="Bogen C."/>
            <person name="Al-Dilaimi A."/>
            <person name="Albersmeier A."/>
            <person name="Wichmann J."/>
            <person name="Grundmann M."/>
            <person name="Rupp O."/>
            <person name="Lauersen K.J."/>
            <person name="Blifernez-Klassen O."/>
            <person name="Kalinowski J."/>
            <person name="Goesmann A."/>
            <person name="Mussgnug J.H."/>
            <person name="Kruse O."/>
        </authorList>
    </citation>
    <scope>NUCLEOTIDE SEQUENCE [LARGE SCALE GENOMIC DNA]</scope>
    <source>
        <strain evidence="8 9">SAG 48.87</strain>
    </source>
</reference>
<dbReference type="Gene3D" id="3.30.450.50">
    <property type="entry name" value="Longin domain"/>
    <property type="match status" value="1"/>
</dbReference>
<dbReference type="RefSeq" id="XP_013906065.1">
    <property type="nucleotide sequence ID" value="XM_014050611.1"/>
</dbReference>
<keyword evidence="4" id="KW-0813">Transport</keyword>
<dbReference type="PANTHER" id="PTHR45837">
    <property type="entry name" value="VESICLE-TRAFFICKING PROTEIN SEC22B"/>
    <property type="match status" value="1"/>
</dbReference>
<dbReference type="STRING" id="145388.A0A0D2NRY6"/>
<evidence type="ECO:0000256" key="6">
    <source>
        <dbReference type="ARBA" id="ARBA00023136"/>
    </source>
</evidence>
<dbReference type="AlphaFoldDB" id="A0A0D2NRY6"/>
<accession>A0A0D2NRY6</accession>
<proteinExistence type="inferred from homology"/>
<dbReference type="PROSITE" id="PS50859">
    <property type="entry name" value="LONGIN"/>
    <property type="match status" value="1"/>
</dbReference>
<organism evidence="8 9">
    <name type="scientific">Monoraphidium neglectum</name>
    <dbReference type="NCBI Taxonomy" id="145388"/>
    <lineage>
        <taxon>Eukaryota</taxon>
        <taxon>Viridiplantae</taxon>
        <taxon>Chlorophyta</taxon>
        <taxon>core chlorophytes</taxon>
        <taxon>Chlorophyceae</taxon>
        <taxon>CS clade</taxon>
        <taxon>Sphaeropleales</taxon>
        <taxon>Selenastraceae</taxon>
        <taxon>Monoraphidium</taxon>
    </lineage>
</organism>
<gene>
    <name evidence="8" type="ORF">MNEG_0917</name>
</gene>
<dbReference type="SUPFAM" id="SSF64356">
    <property type="entry name" value="SNARE-like"/>
    <property type="match status" value="1"/>
</dbReference>
<evidence type="ECO:0000313" key="8">
    <source>
        <dbReference type="EMBL" id="KIZ07046.1"/>
    </source>
</evidence>
<dbReference type="CDD" id="cd14824">
    <property type="entry name" value="Longin"/>
    <property type="match status" value="1"/>
</dbReference>
<keyword evidence="4" id="KW-0653">Protein transport</keyword>
<dbReference type="GO" id="GO:0005789">
    <property type="term" value="C:endoplasmic reticulum membrane"/>
    <property type="evidence" value="ECO:0007669"/>
    <property type="project" value="UniProtKB-SubCell"/>
</dbReference>
<keyword evidence="6" id="KW-0472">Membrane</keyword>
<protein>
    <submittedName>
        <fullName evidence="8">25.3 kDa vesicle transport protein</fullName>
    </submittedName>
</protein>
<evidence type="ECO:0000256" key="3">
    <source>
        <dbReference type="ARBA" id="ARBA00008025"/>
    </source>
</evidence>
<dbReference type="OrthoDB" id="1719357at2759"/>
<dbReference type="InterPro" id="IPR010908">
    <property type="entry name" value="Longin_dom"/>
</dbReference>
<evidence type="ECO:0000259" key="7">
    <source>
        <dbReference type="PROSITE" id="PS50859"/>
    </source>
</evidence>
<keyword evidence="5" id="KW-0175">Coiled coil</keyword>
<dbReference type="Proteomes" id="UP000054498">
    <property type="component" value="Unassembled WGS sequence"/>
</dbReference>
<name>A0A0D2NRY6_9CHLO</name>
<sequence>MVRLTLIARASDGLPLAEGLDSDKDPEIDAYKQQAKALFKRVGGSHQPPRVSLESGPNVFHYLLESGACFLTLTEKGYPKKLAFQYLEELAGEFSRLYGGQVEGVTRPYAFIKFGEGAGHFYPENQEALPGQPQLA</sequence>
<dbReference type="GO" id="GO:0000139">
    <property type="term" value="C:Golgi membrane"/>
    <property type="evidence" value="ECO:0007669"/>
    <property type="project" value="UniProtKB-SubCell"/>
</dbReference>
<dbReference type="GO" id="GO:0015031">
    <property type="term" value="P:protein transport"/>
    <property type="evidence" value="ECO:0007669"/>
    <property type="project" value="UniProtKB-KW"/>
</dbReference>
<dbReference type="GO" id="GO:0006888">
    <property type="term" value="P:endoplasmic reticulum to Golgi vesicle-mediated transport"/>
    <property type="evidence" value="ECO:0007669"/>
    <property type="project" value="InterPro"/>
</dbReference>
<dbReference type="SMART" id="SM01270">
    <property type="entry name" value="Longin"/>
    <property type="match status" value="1"/>
</dbReference>
<dbReference type="EMBL" id="KK100302">
    <property type="protein sequence ID" value="KIZ07046.1"/>
    <property type="molecule type" value="Genomic_DNA"/>
</dbReference>
<comment type="subcellular location">
    <subcellularLocation>
        <location evidence="1">Endoplasmic reticulum membrane</location>
        <topology evidence="1">Single-pass type IV membrane protein</topology>
    </subcellularLocation>
    <subcellularLocation>
        <location evidence="2">Golgi apparatus membrane</location>
    </subcellularLocation>
</comment>
<comment type="similarity">
    <text evidence="3">Belongs to the synaptobrevin family.</text>
</comment>
<dbReference type="GO" id="GO:0005484">
    <property type="term" value="F:SNAP receptor activity"/>
    <property type="evidence" value="ECO:0007669"/>
    <property type="project" value="InterPro"/>
</dbReference>
<evidence type="ECO:0000256" key="1">
    <source>
        <dbReference type="ARBA" id="ARBA00004163"/>
    </source>
</evidence>